<dbReference type="Pfam" id="PF19054">
    <property type="entry name" value="DUF5753"/>
    <property type="match status" value="1"/>
</dbReference>
<organism evidence="2 3">
    <name type="scientific">Streptomonospora salina</name>
    <dbReference type="NCBI Taxonomy" id="104205"/>
    <lineage>
        <taxon>Bacteria</taxon>
        <taxon>Bacillati</taxon>
        <taxon>Actinomycetota</taxon>
        <taxon>Actinomycetes</taxon>
        <taxon>Streptosporangiales</taxon>
        <taxon>Nocardiopsidaceae</taxon>
        <taxon>Streptomonospora</taxon>
    </lineage>
</organism>
<dbReference type="EMBL" id="JACHLY010000001">
    <property type="protein sequence ID" value="MBB5999298.1"/>
    <property type="molecule type" value="Genomic_DNA"/>
</dbReference>
<accession>A0A841EEG2</accession>
<evidence type="ECO:0000259" key="1">
    <source>
        <dbReference type="Pfam" id="PF19054"/>
    </source>
</evidence>
<dbReference type="AlphaFoldDB" id="A0A841EEG2"/>
<evidence type="ECO:0000313" key="3">
    <source>
        <dbReference type="Proteomes" id="UP000578077"/>
    </source>
</evidence>
<keyword evidence="3" id="KW-1185">Reference proteome</keyword>
<gene>
    <name evidence="2" type="ORF">HNR25_003049</name>
</gene>
<proteinExistence type="predicted"/>
<feature type="domain" description="DUF5753" evidence="1">
    <location>
        <begin position="63"/>
        <end position="106"/>
    </location>
</feature>
<dbReference type="Proteomes" id="UP000578077">
    <property type="component" value="Unassembled WGS sequence"/>
</dbReference>
<sequence>MTLDALGRRIESSRTQLSDIERGVAKSSARLRHALDDAIGHGRLNRLWDDLTGEGKEAWRYEVAELVDSATAIYEYQIMVFPSHLQTEDYARVLVRYGAPWLSREEEPGRDT</sequence>
<protein>
    <recommendedName>
        <fullName evidence="1">DUF5753 domain-containing protein</fullName>
    </recommendedName>
</protein>
<dbReference type="InterPro" id="IPR043917">
    <property type="entry name" value="DUF5753"/>
</dbReference>
<evidence type="ECO:0000313" key="2">
    <source>
        <dbReference type="EMBL" id="MBB5999298.1"/>
    </source>
</evidence>
<name>A0A841EEG2_9ACTN</name>
<reference evidence="2 3" key="1">
    <citation type="submission" date="2020-08" db="EMBL/GenBank/DDBJ databases">
        <title>Sequencing the genomes of 1000 actinobacteria strains.</title>
        <authorList>
            <person name="Klenk H.-P."/>
        </authorList>
    </citation>
    <scope>NUCLEOTIDE SEQUENCE [LARGE SCALE GENOMIC DNA]</scope>
    <source>
        <strain evidence="2 3">DSM 44593</strain>
    </source>
</reference>
<comment type="caution">
    <text evidence="2">The sequence shown here is derived from an EMBL/GenBank/DDBJ whole genome shotgun (WGS) entry which is preliminary data.</text>
</comment>